<keyword evidence="2" id="KW-0805">Transcription regulation</keyword>
<dbReference type="Gene3D" id="2.40.330.10">
    <property type="entry name" value="DNA-binding pseudobarrel domain"/>
    <property type="match status" value="1"/>
</dbReference>
<evidence type="ECO:0000313" key="7">
    <source>
        <dbReference type="EMBL" id="GFP93915.1"/>
    </source>
</evidence>
<keyword evidence="8" id="KW-1185">Reference proteome</keyword>
<evidence type="ECO:0000256" key="5">
    <source>
        <dbReference type="ARBA" id="ARBA00023242"/>
    </source>
</evidence>
<proteinExistence type="predicted"/>
<comment type="subcellular location">
    <subcellularLocation>
        <location evidence="1">Nucleus</location>
    </subcellularLocation>
</comment>
<evidence type="ECO:0000313" key="8">
    <source>
        <dbReference type="Proteomes" id="UP000653305"/>
    </source>
</evidence>
<dbReference type="EMBL" id="BMAC01000329">
    <property type="protein sequence ID" value="GFP93915.1"/>
    <property type="molecule type" value="Genomic_DNA"/>
</dbReference>
<feature type="domain" description="TF-B3" evidence="6">
    <location>
        <begin position="54"/>
        <end position="149"/>
    </location>
</feature>
<organism evidence="7 8">
    <name type="scientific">Phtheirospermum japonicum</name>
    <dbReference type="NCBI Taxonomy" id="374723"/>
    <lineage>
        <taxon>Eukaryota</taxon>
        <taxon>Viridiplantae</taxon>
        <taxon>Streptophyta</taxon>
        <taxon>Embryophyta</taxon>
        <taxon>Tracheophyta</taxon>
        <taxon>Spermatophyta</taxon>
        <taxon>Magnoliopsida</taxon>
        <taxon>eudicotyledons</taxon>
        <taxon>Gunneridae</taxon>
        <taxon>Pentapetalae</taxon>
        <taxon>asterids</taxon>
        <taxon>lamiids</taxon>
        <taxon>Lamiales</taxon>
        <taxon>Orobanchaceae</taxon>
        <taxon>Orobanchaceae incertae sedis</taxon>
        <taxon>Phtheirospermum</taxon>
    </lineage>
</organism>
<accession>A0A830CFE2</accession>
<keyword evidence="5" id="KW-0539">Nucleus</keyword>
<sequence>MSTLSKHGARLVAVKKEVCNMTENEESPKARPVTSSEAAEEDQIYYLTEKVPFFDVVLSKSHVYVPWQLKLPAFAYPMLPRTVVPVVLRHGGKNWTMRYIGDAARPRFDAKWKDFAIDNKLKPGDACVFEVIDPSCENLVIKVHILRGDLPPKLEALVDTRGPKSSDVIDTAAENTKPELSPIKAVEVNSVVLLSDETSRRKAIGVGTRAKASHPVLA</sequence>
<dbReference type="Proteomes" id="UP000653305">
    <property type="component" value="Unassembled WGS sequence"/>
</dbReference>
<dbReference type="InterPro" id="IPR044837">
    <property type="entry name" value="REM16-like"/>
</dbReference>
<gene>
    <name evidence="7" type="ORF">PHJA_001535800</name>
</gene>
<dbReference type="PANTHER" id="PTHR31391:SF64">
    <property type="entry name" value="B3 DOMAIN-CONTAINING PROTEIN OS06G0112300"/>
    <property type="match status" value="1"/>
</dbReference>
<dbReference type="OrthoDB" id="896269at2759"/>
<dbReference type="CDD" id="cd10017">
    <property type="entry name" value="B3_DNA"/>
    <property type="match status" value="1"/>
</dbReference>
<keyword evidence="3" id="KW-0238">DNA-binding</keyword>
<dbReference type="GO" id="GO:0005634">
    <property type="term" value="C:nucleus"/>
    <property type="evidence" value="ECO:0007669"/>
    <property type="project" value="UniProtKB-SubCell"/>
</dbReference>
<keyword evidence="4" id="KW-0804">Transcription</keyword>
<evidence type="ECO:0000256" key="3">
    <source>
        <dbReference type="ARBA" id="ARBA00023125"/>
    </source>
</evidence>
<evidence type="ECO:0000256" key="1">
    <source>
        <dbReference type="ARBA" id="ARBA00004123"/>
    </source>
</evidence>
<protein>
    <submittedName>
        <fullName evidence="7">B3 domain-containing protein os04g0386900</fullName>
    </submittedName>
</protein>
<evidence type="ECO:0000259" key="6">
    <source>
        <dbReference type="PROSITE" id="PS50863"/>
    </source>
</evidence>
<dbReference type="GO" id="GO:0003677">
    <property type="term" value="F:DNA binding"/>
    <property type="evidence" value="ECO:0007669"/>
    <property type="project" value="UniProtKB-KW"/>
</dbReference>
<evidence type="ECO:0000256" key="4">
    <source>
        <dbReference type="ARBA" id="ARBA00023163"/>
    </source>
</evidence>
<name>A0A830CFE2_9LAMI</name>
<comment type="caution">
    <text evidence="7">The sequence shown here is derived from an EMBL/GenBank/DDBJ whole genome shotgun (WGS) entry which is preliminary data.</text>
</comment>
<dbReference type="SMART" id="SM01019">
    <property type="entry name" value="B3"/>
    <property type="match status" value="1"/>
</dbReference>
<reference evidence="7" key="1">
    <citation type="submission" date="2020-07" db="EMBL/GenBank/DDBJ databases">
        <title>Ethylene signaling mediates host invasion by parasitic plants.</title>
        <authorList>
            <person name="Yoshida S."/>
        </authorList>
    </citation>
    <scope>NUCLEOTIDE SEQUENCE</scope>
    <source>
        <strain evidence="7">Okayama</strain>
    </source>
</reference>
<evidence type="ECO:0000256" key="2">
    <source>
        <dbReference type="ARBA" id="ARBA00023015"/>
    </source>
</evidence>
<dbReference type="Pfam" id="PF02362">
    <property type="entry name" value="B3"/>
    <property type="match status" value="1"/>
</dbReference>
<dbReference type="AlphaFoldDB" id="A0A830CFE2"/>
<dbReference type="PROSITE" id="PS50863">
    <property type="entry name" value="B3"/>
    <property type="match status" value="1"/>
</dbReference>
<dbReference type="PANTHER" id="PTHR31391">
    <property type="entry name" value="B3 DOMAIN-CONTAINING PROTEIN OS11G0197600-RELATED"/>
    <property type="match status" value="1"/>
</dbReference>
<dbReference type="InterPro" id="IPR003340">
    <property type="entry name" value="B3_DNA-bd"/>
</dbReference>
<dbReference type="SUPFAM" id="SSF101936">
    <property type="entry name" value="DNA-binding pseudobarrel domain"/>
    <property type="match status" value="1"/>
</dbReference>
<dbReference type="InterPro" id="IPR015300">
    <property type="entry name" value="DNA-bd_pseudobarrel_sf"/>
</dbReference>